<accession>A0A9N8ZMQ7</accession>
<organism evidence="2 3">
    <name type="scientific">Acaulospora morrowiae</name>
    <dbReference type="NCBI Taxonomy" id="94023"/>
    <lineage>
        <taxon>Eukaryota</taxon>
        <taxon>Fungi</taxon>
        <taxon>Fungi incertae sedis</taxon>
        <taxon>Mucoromycota</taxon>
        <taxon>Glomeromycotina</taxon>
        <taxon>Glomeromycetes</taxon>
        <taxon>Diversisporales</taxon>
        <taxon>Acaulosporaceae</taxon>
        <taxon>Acaulospora</taxon>
    </lineage>
</organism>
<feature type="region of interest" description="Disordered" evidence="1">
    <location>
        <begin position="1"/>
        <end position="20"/>
    </location>
</feature>
<keyword evidence="3" id="KW-1185">Reference proteome</keyword>
<gene>
    <name evidence="2" type="ORF">AMORRO_LOCUS3242</name>
</gene>
<feature type="compositionally biased region" description="Polar residues" evidence="1">
    <location>
        <begin position="74"/>
        <end position="95"/>
    </location>
</feature>
<comment type="caution">
    <text evidence="2">The sequence shown here is derived from an EMBL/GenBank/DDBJ whole genome shotgun (WGS) entry which is preliminary data.</text>
</comment>
<feature type="region of interest" description="Disordered" evidence="1">
    <location>
        <begin position="67"/>
        <end position="95"/>
    </location>
</feature>
<dbReference type="EMBL" id="CAJVPV010001541">
    <property type="protein sequence ID" value="CAG8500800.1"/>
    <property type="molecule type" value="Genomic_DNA"/>
</dbReference>
<evidence type="ECO:0000313" key="2">
    <source>
        <dbReference type="EMBL" id="CAG8500800.1"/>
    </source>
</evidence>
<evidence type="ECO:0000313" key="3">
    <source>
        <dbReference type="Proteomes" id="UP000789342"/>
    </source>
</evidence>
<proteinExistence type="predicted"/>
<dbReference type="AlphaFoldDB" id="A0A9N8ZMQ7"/>
<evidence type="ECO:0000256" key="1">
    <source>
        <dbReference type="SAM" id="MobiDB-lite"/>
    </source>
</evidence>
<sequence>MKVQAKKKPKPKASRGVASKKAKICKRGKYTKPCDYCRLSPSKKKCVHVENSCVKCREKGNVCSRELTKPNDMGNPSTSFDPNLSQDMTPWNNLGTSQEEITNQDIELWMNLGTFQGEIDHFF</sequence>
<name>A0A9N8ZMQ7_9GLOM</name>
<protein>
    <submittedName>
        <fullName evidence="2">17061_t:CDS:1</fullName>
    </submittedName>
</protein>
<reference evidence="2" key="1">
    <citation type="submission" date="2021-06" db="EMBL/GenBank/DDBJ databases">
        <authorList>
            <person name="Kallberg Y."/>
            <person name="Tangrot J."/>
            <person name="Rosling A."/>
        </authorList>
    </citation>
    <scope>NUCLEOTIDE SEQUENCE</scope>
    <source>
        <strain evidence="2">CL551</strain>
    </source>
</reference>
<dbReference type="Proteomes" id="UP000789342">
    <property type="component" value="Unassembled WGS sequence"/>
</dbReference>